<dbReference type="SUPFAM" id="SSF53850">
    <property type="entry name" value="Periplasmic binding protein-like II"/>
    <property type="match status" value="1"/>
</dbReference>
<dbReference type="PROSITE" id="PS51257">
    <property type="entry name" value="PROKAR_LIPOPROTEIN"/>
    <property type="match status" value="1"/>
</dbReference>
<accession>U5DQT0</accession>
<dbReference type="EMBL" id="ASSJ01000035">
    <property type="protein sequence ID" value="ERN42035.1"/>
    <property type="molecule type" value="Genomic_DNA"/>
</dbReference>
<comment type="caution">
    <text evidence="2">The sequence shown here is derived from an EMBL/GenBank/DDBJ whole genome shotgun (WGS) entry which is preliminary data.</text>
</comment>
<dbReference type="InterPro" id="IPR002035">
    <property type="entry name" value="VWF_A"/>
</dbReference>
<feature type="domain" description="VWFA" evidence="1">
    <location>
        <begin position="397"/>
        <end position="573"/>
    </location>
</feature>
<reference evidence="2 3" key="1">
    <citation type="submission" date="2013-05" db="EMBL/GenBank/DDBJ databases">
        <title>Draft genome sequence of Rubidibacter lacunae KORDI 51-2.</title>
        <authorList>
            <person name="Choi D.H."/>
            <person name="Noh J.H."/>
            <person name="Kwon K.-K."/>
            <person name="Lee J.-H."/>
            <person name="Ryu J.-Y."/>
        </authorList>
    </citation>
    <scope>NUCLEOTIDE SEQUENCE [LARGE SCALE GENOMIC DNA]</scope>
    <source>
        <strain evidence="2 3">KORDI 51-2</strain>
    </source>
</reference>
<protein>
    <submittedName>
        <fullName evidence="2">Mg-chelatase subunit chlD</fullName>
    </submittedName>
</protein>
<dbReference type="InterPro" id="IPR006059">
    <property type="entry name" value="SBP"/>
</dbReference>
<dbReference type="SUPFAM" id="SSF53300">
    <property type="entry name" value="vWA-like"/>
    <property type="match status" value="1"/>
</dbReference>
<proteinExistence type="predicted"/>
<evidence type="ECO:0000259" key="1">
    <source>
        <dbReference type="PROSITE" id="PS50234"/>
    </source>
</evidence>
<dbReference type="PANTHER" id="PTHR10338:SF108">
    <property type="entry name" value="INTER-ALPHA-TRYPSIN INHIBITOR HEAVY CHAIN H4-LIKE PROTEIN"/>
    <property type="match status" value="1"/>
</dbReference>
<sequence length="577" mass="62539">MNFSIKRFLQSRQAIVLLGAIGSTVLGGCWILPGPNGNGGRRSGLEIKFLAGSALDHFCEEAAERLNARNPRLDDGTQYYLSCEVLGSGDVVSSVTDLGRQLRNGTIEADDPAFPTLVSVDGGIYHALSIYQIDRIFPGQNYIPGLTDAPLLAYSPMVLLARSDIADGLRQVPDPYGAIAQFDNHRDIDPSSPPLPVRFVHTAPTRSNSGLQTLVAQFAAVTGKRPEEIDISDVKQYQDQVRAIQAKITRYGTSTSSLARDMVQNGPFWASTGSVYESLVIRANTEATDGTRYEAIYPAATYTSNMRAILPNAPWVSDRERAAALAIIEFLRSPQIQEIATDLGLRPGVPGVPLSAKFDESYGVIANPQYDSYRPPQPEVVAAMLESWQLFAKKSSQVVVVVDVSGSMRGKKLAAVQNTLLSYINNLGPKEQITIVPFSSDIGEPVLVDGTPAGRDRGIQFVSRLRGSGGTRLYDATLFARDWLQSNYREDAINAVLVLTDGDDTDSQLPFGGLQQRLESSNFESDRGVAVFTIGYGGSGGFNPDLLKQLAHTNGGYYSEGDPETIVSLMADLQLEF</sequence>
<keyword evidence="3" id="KW-1185">Reference proteome</keyword>
<dbReference type="InterPro" id="IPR036465">
    <property type="entry name" value="vWFA_dom_sf"/>
</dbReference>
<dbReference type="AlphaFoldDB" id="U5DQT0"/>
<gene>
    <name evidence="2" type="ORF">KR51_00013700</name>
</gene>
<evidence type="ECO:0000313" key="2">
    <source>
        <dbReference type="EMBL" id="ERN42035.1"/>
    </source>
</evidence>
<dbReference type="InParanoid" id="U5DQT0"/>
<dbReference type="OrthoDB" id="517022at2"/>
<dbReference type="eggNOG" id="COG2304">
    <property type="taxonomic scope" value="Bacteria"/>
</dbReference>
<dbReference type="PANTHER" id="PTHR10338">
    <property type="entry name" value="INTER-ALPHA-TRYPSIN INHIBITOR HEAVY CHAIN FAMILY MEMBER"/>
    <property type="match status" value="1"/>
</dbReference>
<dbReference type="Proteomes" id="UP000016960">
    <property type="component" value="Unassembled WGS sequence"/>
</dbReference>
<dbReference type="Pfam" id="PF13416">
    <property type="entry name" value="SBP_bac_8"/>
    <property type="match status" value="1"/>
</dbReference>
<dbReference type="RefSeq" id="WP_022605926.1">
    <property type="nucleotide sequence ID" value="NZ_ASSJ01000035.1"/>
</dbReference>
<dbReference type="InterPro" id="IPR050934">
    <property type="entry name" value="ITIH"/>
</dbReference>
<evidence type="ECO:0000313" key="3">
    <source>
        <dbReference type="Proteomes" id="UP000016960"/>
    </source>
</evidence>
<dbReference type="SMART" id="SM00327">
    <property type="entry name" value="VWA"/>
    <property type="match status" value="1"/>
</dbReference>
<organism evidence="2 3">
    <name type="scientific">Rubidibacter lacunae KORDI 51-2</name>
    <dbReference type="NCBI Taxonomy" id="582515"/>
    <lineage>
        <taxon>Bacteria</taxon>
        <taxon>Bacillati</taxon>
        <taxon>Cyanobacteriota</taxon>
        <taxon>Cyanophyceae</taxon>
        <taxon>Oscillatoriophycideae</taxon>
        <taxon>Chroococcales</taxon>
        <taxon>Aphanothecaceae</taxon>
        <taxon>Rubidibacter</taxon>
    </lineage>
</organism>
<dbReference type="PATRIC" id="fig|582515.4.peg.1530"/>
<dbReference type="Pfam" id="PF00092">
    <property type="entry name" value="VWA"/>
    <property type="match status" value="1"/>
</dbReference>
<dbReference type="Gene3D" id="3.40.50.410">
    <property type="entry name" value="von Willebrand factor, type A domain"/>
    <property type="match status" value="1"/>
</dbReference>
<dbReference type="eggNOG" id="COG1840">
    <property type="taxonomic scope" value="Bacteria"/>
</dbReference>
<dbReference type="PROSITE" id="PS50234">
    <property type="entry name" value="VWFA"/>
    <property type="match status" value="1"/>
</dbReference>
<dbReference type="STRING" id="582515.KR51_00013700"/>
<name>U5DQT0_9CHRO</name>